<name>A0A9C7GAM1_9BACI</name>
<dbReference type="Proteomes" id="UP000789845">
    <property type="component" value="Unassembled WGS sequence"/>
</dbReference>
<dbReference type="RefSeq" id="WP_230497181.1">
    <property type="nucleotide sequence ID" value="NZ_CAKJTG010000014.1"/>
</dbReference>
<evidence type="ECO:0000313" key="3">
    <source>
        <dbReference type="Proteomes" id="UP000789845"/>
    </source>
</evidence>
<dbReference type="AlphaFoldDB" id="A0A9C7GAM1"/>
<dbReference type="InterPro" id="IPR025711">
    <property type="entry name" value="PepSY"/>
</dbReference>
<feature type="domain" description="PepSY" evidence="1">
    <location>
        <begin position="30"/>
        <end position="103"/>
    </location>
</feature>
<reference evidence="2" key="1">
    <citation type="submission" date="2021-10" db="EMBL/GenBank/DDBJ databases">
        <authorList>
            <person name="Criscuolo A."/>
        </authorList>
    </citation>
    <scope>NUCLEOTIDE SEQUENCE</scope>
    <source>
        <strain evidence="2">CIP111885</strain>
    </source>
</reference>
<keyword evidence="3" id="KW-1185">Reference proteome</keyword>
<evidence type="ECO:0000313" key="2">
    <source>
        <dbReference type="EMBL" id="CAG9608939.1"/>
    </source>
</evidence>
<protein>
    <recommendedName>
        <fullName evidence="1">PepSY domain-containing protein</fullName>
    </recommendedName>
</protein>
<sequence length="105" mass="11790">MRWKSFILGVAVGAISGYATNKYISTQSFISAEKVLEVAKNRFKEQGPISGSWIHMKVEPFHKNNLTYQVYKGGISRNPSTSGKREQFEFIADAKTGTLLEVYPI</sequence>
<dbReference type="Pfam" id="PF03413">
    <property type="entry name" value="PepSY"/>
    <property type="match status" value="1"/>
</dbReference>
<organism evidence="2 3">
    <name type="scientific">Pseudoneobacillus rhizosphaerae</name>
    <dbReference type="NCBI Taxonomy" id="2880968"/>
    <lineage>
        <taxon>Bacteria</taxon>
        <taxon>Bacillati</taxon>
        <taxon>Bacillota</taxon>
        <taxon>Bacilli</taxon>
        <taxon>Bacillales</taxon>
        <taxon>Bacillaceae</taxon>
        <taxon>Pseudoneobacillus</taxon>
    </lineage>
</organism>
<accession>A0A9C7GAM1</accession>
<comment type="caution">
    <text evidence="2">The sequence shown here is derived from an EMBL/GenBank/DDBJ whole genome shotgun (WGS) entry which is preliminary data.</text>
</comment>
<dbReference type="EMBL" id="CAKJTG010000014">
    <property type="protein sequence ID" value="CAG9608939.1"/>
    <property type="molecule type" value="Genomic_DNA"/>
</dbReference>
<proteinExistence type="predicted"/>
<evidence type="ECO:0000259" key="1">
    <source>
        <dbReference type="Pfam" id="PF03413"/>
    </source>
</evidence>
<gene>
    <name evidence="2" type="ORF">NEOCIP111885_02657</name>
</gene>